<dbReference type="EMBL" id="NHMP01000006">
    <property type="protein sequence ID" value="OXE46022.1"/>
    <property type="molecule type" value="Genomic_DNA"/>
</dbReference>
<dbReference type="InterPro" id="IPR006145">
    <property type="entry name" value="PsdUridine_synth_RsuA/RluA"/>
</dbReference>
<dbReference type="GO" id="GO:0140098">
    <property type="term" value="F:catalytic activity, acting on RNA"/>
    <property type="evidence" value="ECO:0007669"/>
    <property type="project" value="UniProtKB-ARBA"/>
</dbReference>
<dbReference type="GeneID" id="78361954"/>
<dbReference type="GO" id="GO:0009982">
    <property type="term" value="F:pseudouridine synthase activity"/>
    <property type="evidence" value="ECO:0007669"/>
    <property type="project" value="InterPro"/>
</dbReference>
<comment type="caution">
    <text evidence="3">The sequence shown here is derived from an EMBL/GenBank/DDBJ whole genome shotgun (WGS) entry which is preliminary data.</text>
</comment>
<evidence type="ECO:0000313" key="4">
    <source>
        <dbReference type="Proteomes" id="UP000214610"/>
    </source>
</evidence>
<evidence type="ECO:0000256" key="1">
    <source>
        <dbReference type="ARBA" id="ARBA00023235"/>
    </source>
</evidence>
<dbReference type="SUPFAM" id="SSF55120">
    <property type="entry name" value="Pseudouridine synthase"/>
    <property type="match status" value="1"/>
</dbReference>
<keyword evidence="4" id="KW-1185">Reference proteome</keyword>
<proteinExistence type="predicted"/>
<reference evidence="4" key="1">
    <citation type="submission" date="2017-05" db="EMBL/GenBank/DDBJ databases">
        <title>Improved OligoMM genomes.</title>
        <authorList>
            <person name="Garzetti D."/>
        </authorList>
    </citation>
    <scope>NUCLEOTIDE SEQUENCE [LARGE SCALE GENOMIC DNA]</scope>
    <source>
        <strain evidence="4">YL45</strain>
    </source>
</reference>
<name>A0A227KEK2_9BURK</name>
<dbReference type="Gene3D" id="3.30.2350.10">
    <property type="entry name" value="Pseudouridine synthase"/>
    <property type="match status" value="1"/>
</dbReference>
<keyword evidence="1" id="KW-0413">Isomerase</keyword>
<dbReference type="Pfam" id="PF00849">
    <property type="entry name" value="PseudoU_synth_2"/>
    <property type="match status" value="1"/>
</dbReference>
<evidence type="ECO:0000259" key="2">
    <source>
        <dbReference type="Pfam" id="PF00849"/>
    </source>
</evidence>
<gene>
    <name evidence="3" type="ORF">ADH67_09885</name>
</gene>
<accession>A0A227KEK2</accession>
<evidence type="ECO:0000313" key="3">
    <source>
        <dbReference type="EMBL" id="OXE46022.1"/>
    </source>
</evidence>
<feature type="domain" description="Pseudouridine synthase RsuA/RluA-like" evidence="2">
    <location>
        <begin position="12"/>
        <end position="164"/>
    </location>
</feature>
<dbReference type="PANTHER" id="PTHR21600">
    <property type="entry name" value="MITOCHONDRIAL RNA PSEUDOURIDINE SYNTHASE"/>
    <property type="match status" value="1"/>
</dbReference>
<dbReference type="RefSeq" id="WP_066593927.1">
    <property type="nucleotide sequence ID" value="NZ_CAJTBZ010000026.1"/>
</dbReference>
<dbReference type="Proteomes" id="UP000214610">
    <property type="component" value="Unassembled WGS sequence"/>
</dbReference>
<organism evidence="3 4">
    <name type="scientific">Turicimonas muris</name>
    <dbReference type="NCBI Taxonomy" id="1796652"/>
    <lineage>
        <taxon>Bacteria</taxon>
        <taxon>Pseudomonadati</taxon>
        <taxon>Pseudomonadota</taxon>
        <taxon>Betaproteobacteria</taxon>
        <taxon>Burkholderiales</taxon>
        <taxon>Sutterellaceae</taxon>
        <taxon>Turicimonas</taxon>
    </lineage>
</organism>
<dbReference type="GO" id="GO:0000455">
    <property type="term" value="P:enzyme-directed rRNA pseudouridine synthesis"/>
    <property type="evidence" value="ECO:0007669"/>
    <property type="project" value="TreeGrafter"/>
</dbReference>
<dbReference type="PANTHER" id="PTHR21600:SF56">
    <property type="entry name" value="TRNA PSEUDOURIDINE SYNTHASE C"/>
    <property type="match status" value="1"/>
</dbReference>
<dbReference type="InterPro" id="IPR050188">
    <property type="entry name" value="RluA_PseudoU_synthase"/>
</dbReference>
<dbReference type="InterPro" id="IPR020103">
    <property type="entry name" value="PsdUridine_synth_cat_dom_sf"/>
</dbReference>
<protein>
    <recommendedName>
        <fullName evidence="2">Pseudouridine synthase RsuA/RluA-like domain-containing protein</fullName>
    </recommendedName>
</protein>
<dbReference type="AlphaFoldDB" id="A0A227KEK2"/>
<sequence length="242" mass="27477">MSVEILYQNERFAVVNKPPKMLVHKTEIANGDTEFLLQTVRDQLGRKVWPLTRLDRGTSGAIIFVFSPEDVAFFNANASIEKFYFVVARGFAPQEGTIDHALRPPVDPYLRTQKTEPQATVSHFKTIAFGEVPVPLGKYDKTRLSLIRLWLETGRQHQIRRHLKWLAHPVIGDATYGKGNLNRALYEYFGISRMLLHCALLKIQLPGAASLAVQAPLDDEFKNVLDRMGWLENYKADIDALS</sequence>
<dbReference type="GO" id="GO:0003723">
    <property type="term" value="F:RNA binding"/>
    <property type="evidence" value="ECO:0007669"/>
    <property type="project" value="InterPro"/>
</dbReference>